<feature type="domain" description="Glutamine amidotransferase type-2" evidence="8">
    <location>
        <begin position="2"/>
        <end position="212"/>
    </location>
</feature>
<accession>A0ABM6LY37</accession>
<evidence type="ECO:0000313" key="10">
    <source>
        <dbReference type="Proteomes" id="UP000249910"/>
    </source>
</evidence>
<dbReference type="InterPro" id="IPR014729">
    <property type="entry name" value="Rossmann-like_a/b/a_fold"/>
</dbReference>
<dbReference type="InterPro" id="IPR006426">
    <property type="entry name" value="Asn_synth_AEB"/>
</dbReference>
<keyword evidence="6" id="KW-0315">Glutamine amidotransferase</keyword>
<dbReference type="SUPFAM" id="SSF52402">
    <property type="entry name" value="Adenine nucleotide alpha hydrolases-like"/>
    <property type="match status" value="1"/>
</dbReference>
<dbReference type="PANTHER" id="PTHR43284:SF1">
    <property type="entry name" value="ASPARAGINE SYNTHETASE"/>
    <property type="match status" value="1"/>
</dbReference>
<dbReference type="Pfam" id="PF13537">
    <property type="entry name" value="GATase_7"/>
    <property type="match status" value="1"/>
</dbReference>
<dbReference type="InterPro" id="IPR029055">
    <property type="entry name" value="Ntn_hydrolases_N"/>
</dbReference>
<dbReference type="PROSITE" id="PS51278">
    <property type="entry name" value="GATASE_TYPE_2"/>
    <property type="match status" value="1"/>
</dbReference>
<dbReference type="Proteomes" id="UP000249910">
    <property type="component" value="Chromosome"/>
</dbReference>
<dbReference type="NCBIfam" id="TIGR01536">
    <property type="entry name" value="asn_synth_AEB"/>
    <property type="match status" value="1"/>
</dbReference>
<dbReference type="Gene3D" id="3.60.20.10">
    <property type="entry name" value="Glutamine Phosphoribosylpyrophosphate, subunit 1, domain 1"/>
    <property type="match status" value="1"/>
</dbReference>
<keyword evidence="4" id="KW-0547">Nucleotide-binding</keyword>
<evidence type="ECO:0000256" key="4">
    <source>
        <dbReference type="ARBA" id="ARBA00022741"/>
    </source>
</evidence>
<evidence type="ECO:0000256" key="1">
    <source>
        <dbReference type="ARBA" id="ARBA00005187"/>
    </source>
</evidence>
<evidence type="ECO:0000259" key="8">
    <source>
        <dbReference type="PROSITE" id="PS51278"/>
    </source>
</evidence>
<comment type="similarity">
    <text evidence="2">Belongs to the asparagine synthetase family.</text>
</comment>
<dbReference type="SUPFAM" id="SSF56235">
    <property type="entry name" value="N-terminal nucleophile aminohydrolases (Ntn hydrolases)"/>
    <property type="match status" value="1"/>
</dbReference>
<evidence type="ECO:0000256" key="7">
    <source>
        <dbReference type="ARBA" id="ARBA00048741"/>
    </source>
</evidence>
<gene>
    <name evidence="9" type="primary">asnB</name>
    <name evidence="9" type="ORF">CDV26_02655</name>
</gene>
<dbReference type="InterPro" id="IPR033738">
    <property type="entry name" value="AsnB_N"/>
</dbReference>
<reference evidence="9 10" key="1">
    <citation type="submission" date="2017-06" db="EMBL/GenBank/DDBJ databases">
        <title>Complete genome of Francisella halioticida.</title>
        <authorList>
            <person name="Sjodin A."/>
        </authorList>
    </citation>
    <scope>NUCLEOTIDE SEQUENCE [LARGE SCALE GENOMIC DNA]</scope>
    <source>
        <strain evidence="9 10">DSM 23729</strain>
    </source>
</reference>
<proteinExistence type="inferred from homology"/>
<comment type="pathway">
    <text evidence="1">Amino-acid biosynthesis; L-asparagine biosynthesis; L-asparagine from L-aspartate (L-Gln route): step 1/1.</text>
</comment>
<keyword evidence="10" id="KW-1185">Reference proteome</keyword>
<dbReference type="EC" id="6.3.5.4" evidence="3"/>
<dbReference type="CDD" id="cd00712">
    <property type="entry name" value="AsnB"/>
    <property type="match status" value="1"/>
</dbReference>
<organism evidence="9 10">
    <name type="scientific">Francisella halioticida</name>
    <dbReference type="NCBI Taxonomy" id="549298"/>
    <lineage>
        <taxon>Bacteria</taxon>
        <taxon>Pseudomonadati</taxon>
        <taxon>Pseudomonadota</taxon>
        <taxon>Gammaproteobacteria</taxon>
        <taxon>Thiotrichales</taxon>
        <taxon>Francisellaceae</taxon>
        <taxon>Francisella</taxon>
    </lineage>
</organism>
<keyword evidence="5" id="KW-0067">ATP-binding</keyword>
<dbReference type="InterPro" id="IPR051786">
    <property type="entry name" value="ASN_synthetase/amidase"/>
</dbReference>
<evidence type="ECO:0000256" key="3">
    <source>
        <dbReference type="ARBA" id="ARBA00012737"/>
    </source>
</evidence>
<dbReference type="RefSeq" id="WP_088771985.1">
    <property type="nucleotide sequence ID" value="NZ_CP022132.1"/>
</dbReference>
<sequence>MCGILMVFRKNEQIDRERFNAALSLLKHRGPDEQHYSILNDPNIAFGHTRLSIIGVENGEQPLNHNDDLTAIVNGEFYDYKQIRQDYKSKNYKFNTNTDSEIILPMYLESGNDCFAQLNGEFAGVIYDKNKQRIIAFRDRHGVKPLHFSIDSQGISFASEIKSILKYHRQKAEFNIRELKDRLYGQPLSQDDTIFKNIYNVKPSHFMIYDIRSGNISEHRYWQPKYDKANYTSETLPEILDQYRNRITKAIERRLVSDVPVATYLSGGIDSSVCYAIASQLSGKGLDAFTISFDDKNYDESIIAKKLINKYSGKQHILDINDQILADKLTDHLWCLENTTFNPHGVAKHLLSDLVRKNNYKVVLTGEGSDEYNCGYITNVIDAMQVNPEMFDKNSIASKIEVNKGVFLADGAREIEYLKRKLGFSPSFCSNHVPQIEQVNDLFSKNFKDENCLDKFQRFLDKNFIDISNWDALNISLYYQSLNTFAYVLTALGDRTEMAHSVEARVPFLDNDVIDYITKVPPKYKYYNNTDKFILRESCKDFVTPEHYQNMKHPYMAPPSKAKSPLNIMMGDVFHSNNFISMQLFDHAKLLELFNHHIKNGATDPFISRILFNIFSAAILNNIFDFA</sequence>
<dbReference type="CDD" id="cd01991">
    <property type="entry name" value="Asn_synthase_B_C"/>
    <property type="match status" value="1"/>
</dbReference>
<evidence type="ECO:0000256" key="6">
    <source>
        <dbReference type="ARBA" id="ARBA00022962"/>
    </source>
</evidence>
<dbReference type="PANTHER" id="PTHR43284">
    <property type="entry name" value="ASPARAGINE SYNTHETASE (GLUTAMINE-HYDROLYZING)"/>
    <property type="match status" value="1"/>
</dbReference>
<evidence type="ECO:0000313" key="9">
    <source>
        <dbReference type="EMBL" id="ASG67443.1"/>
    </source>
</evidence>
<comment type="catalytic activity">
    <reaction evidence="7">
        <text>L-aspartate + L-glutamine + ATP + H2O = L-asparagine + L-glutamate + AMP + diphosphate + H(+)</text>
        <dbReference type="Rhea" id="RHEA:12228"/>
        <dbReference type="ChEBI" id="CHEBI:15377"/>
        <dbReference type="ChEBI" id="CHEBI:15378"/>
        <dbReference type="ChEBI" id="CHEBI:29985"/>
        <dbReference type="ChEBI" id="CHEBI:29991"/>
        <dbReference type="ChEBI" id="CHEBI:30616"/>
        <dbReference type="ChEBI" id="CHEBI:33019"/>
        <dbReference type="ChEBI" id="CHEBI:58048"/>
        <dbReference type="ChEBI" id="CHEBI:58359"/>
        <dbReference type="ChEBI" id="CHEBI:456215"/>
        <dbReference type="EC" id="6.3.5.4"/>
    </reaction>
</comment>
<dbReference type="Pfam" id="PF00733">
    <property type="entry name" value="Asn_synthase"/>
    <property type="match status" value="1"/>
</dbReference>
<evidence type="ECO:0000256" key="2">
    <source>
        <dbReference type="ARBA" id="ARBA00005752"/>
    </source>
</evidence>
<dbReference type="InterPro" id="IPR017932">
    <property type="entry name" value="GATase_2_dom"/>
</dbReference>
<name>A0ABM6LY37_9GAMM</name>
<dbReference type="Gene3D" id="3.40.50.620">
    <property type="entry name" value="HUPs"/>
    <property type="match status" value="1"/>
</dbReference>
<dbReference type="EMBL" id="CP022132">
    <property type="protein sequence ID" value="ASG67443.1"/>
    <property type="molecule type" value="Genomic_DNA"/>
</dbReference>
<evidence type="ECO:0000256" key="5">
    <source>
        <dbReference type="ARBA" id="ARBA00022840"/>
    </source>
</evidence>
<dbReference type="PIRSF" id="PIRSF001589">
    <property type="entry name" value="Asn_synthetase_glu-h"/>
    <property type="match status" value="1"/>
</dbReference>
<dbReference type="InterPro" id="IPR001962">
    <property type="entry name" value="Asn_synthase"/>
</dbReference>
<protein>
    <recommendedName>
        <fullName evidence="3">asparagine synthase (glutamine-hydrolyzing)</fullName>
        <ecNumber evidence="3">6.3.5.4</ecNumber>
    </recommendedName>
</protein>